<name>E8NAX4_MICTS</name>
<dbReference type="Proteomes" id="UP000008975">
    <property type="component" value="Chromosome"/>
</dbReference>
<sequence>MTVSADSHSDIDRKADRSEAGGWAVRRRTVVAGAAWGLPVIMIATAAPAYAAASQTVNLAFDKVQYVATGCQPITGATVTATNRTDGRPVAGLSISVTLPRGFSYPTGATTYTGTTNASGVVALPDIVTPSTGGTVTLTAVAATVSTSASASVTVNLNTQATLALGTSVSKTYASAAGGVSVGNRHFLTASGDLFFENTKIASGVASAAGWFTTNWAKGVCFVLSSGGAKQAQFGSIVDSYPAVPVGSKAVGGVGFLAPNGDLYYGNTVLATGVVTAWGYRITATGEAIDFVGSDGVPKRILNGAVDKTYSAIPTSVPNPGTSVGNRHFLTASGDLFFENTKIASGVASAAGWFTTNWAKGVCFVLSSGGAKQAQFGSIVDSYPAVPVGSKAVGGVGFLAPNGDLYYGNTVLATGVVTAWGYRITATGEAIDFVGSDGVPKRILNGAVDKTYSAIPTSKAIKPVGQSYFIAANGDLYRDATKLASNVVAARAWVNAAWTYQADFVTSDGKLFTTDGTNVGSAGTAAAGAATLPVGAGYFLTAAGALYLWDTLVTSNVTSAYGLAGNPGAGEGSEGSFVTSDAKSWLALGSAAPTQYASVPVESVVKAAKPVGQSYFIAANGDLYRDATKLASNVVAARAWVNAAWTYQADFVTSDGKLFTTDGTNVGSAGTAAAGAATLPVGAGYFLTAAGALYLWDTLVTSNVTSAYGLAGNPGAGEGSEGSYAVQVAC</sequence>
<accession>E8NAX4</accession>
<gene>
    <name evidence="1" type="ordered locus">MTES_0432</name>
</gene>
<dbReference type="HOGENOM" id="CLU_379390_0_0_11"/>
<reference key="2">
    <citation type="submission" date="2011-02" db="EMBL/GenBank/DDBJ databases">
        <title>Genome sequence of Microbacterium testaceum StLB037.</title>
        <authorList>
            <person name="Morohoshi T."/>
            <person name="Wang W.Z."/>
            <person name="Someya N."/>
            <person name="Ikeda T."/>
        </authorList>
    </citation>
    <scope>NUCLEOTIDE SEQUENCE</scope>
    <source>
        <strain>StLB037</strain>
    </source>
</reference>
<dbReference type="STRING" id="979556.MTES_0432"/>
<dbReference type="KEGG" id="mts:MTES_0432"/>
<dbReference type="AlphaFoldDB" id="E8NAX4"/>
<evidence type="ECO:0000313" key="1">
    <source>
        <dbReference type="EMBL" id="BAJ73396.1"/>
    </source>
</evidence>
<dbReference type="RefSeq" id="WP_013583523.1">
    <property type="nucleotide sequence ID" value="NC_015125.1"/>
</dbReference>
<protein>
    <submittedName>
        <fullName evidence="1">Ni,Fe-hydrogenase III small subunit</fullName>
    </submittedName>
</protein>
<evidence type="ECO:0000313" key="2">
    <source>
        <dbReference type="Proteomes" id="UP000008975"/>
    </source>
</evidence>
<reference evidence="1 2" key="1">
    <citation type="journal article" date="2011" name="J. Bacteriol.">
        <title>Genome sequence of Microbacterium testaceum StLB037, an N-acylhomoserine lactone-degrading bacterium isolated from potato leaves.</title>
        <authorList>
            <person name="Morohoshi T."/>
            <person name="Wang W.-Z."/>
            <person name="Someya N."/>
            <person name="Ikeda T."/>
        </authorList>
    </citation>
    <scope>NUCLEOTIDE SEQUENCE [LARGE SCALE GENOMIC DNA]</scope>
    <source>
        <strain evidence="1 2">StLB037</strain>
    </source>
</reference>
<dbReference type="eggNOG" id="ENOG502ZCXH">
    <property type="taxonomic scope" value="Bacteria"/>
</dbReference>
<proteinExistence type="predicted"/>
<dbReference type="EMBL" id="AP012052">
    <property type="protein sequence ID" value="BAJ73396.1"/>
    <property type="molecule type" value="Genomic_DNA"/>
</dbReference>
<organism evidence="1 2">
    <name type="scientific">Microbacterium testaceum (strain StLB037)</name>
    <dbReference type="NCBI Taxonomy" id="979556"/>
    <lineage>
        <taxon>Bacteria</taxon>
        <taxon>Bacillati</taxon>
        <taxon>Actinomycetota</taxon>
        <taxon>Actinomycetes</taxon>
        <taxon>Micrococcales</taxon>
        <taxon>Microbacteriaceae</taxon>
        <taxon>Microbacterium</taxon>
    </lineage>
</organism>
<dbReference type="OrthoDB" id="5122649at2"/>